<organism evidence="5 6">
    <name type="scientific">Fusarium longipes</name>
    <dbReference type="NCBI Taxonomy" id="694270"/>
    <lineage>
        <taxon>Eukaryota</taxon>
        <taxon>Fungi</taxon>
        <taxon>Dikarya</taxon>
        <taxon>Ascomycota</taxon>
        <taxon>Pezizomycotina</taxon>
        <taxon>Sordariomycetes</taxon>
        <taxon>Hypocreomycetidae</taxon>
        <taxon>Hypocreales</taxon>
        <taxon>Nectriaceae</taxon>
        <taxon>Fusarium</taxon>
    </lineage>
</organism>
<dbReference type="EMBL" id="PXOG01000253">
    <property type="protein sequence ID" value="RGP64402.1"/>
    <property type="molecule type" value="Genomic_DNA"/>
</dbReference>
<dbReference type="SUPFAM" id="SSF57850">
    <property type="entry name" value="RING/U-box"/>
    <property type="match status" value="1"/>
</dbReference>
<keyword evidence="1" id="KW-0862">Zinc</keyword>
<dbReference type="InterPro" id="IPR039903">
    <property type="entry name" value="Zswim2"/>
</dbReference>
<feature type="compositionally biased region" description="Polar residues" evidence="2">
    <location>
        <begin position="63"/>
        <end position="72"/>
    </location>
</feature>
<dbReference type="InterPro" id="IPR013083">
    <property type="entry name" value="Znf_RING/FYVE/PHD"/>
</dbReference>
<dbReference type="AlphaFoldDB" id="A0A395RX33"/>
<dbReference type="InterPro" id="IPR007527">
    <property type="entry name" value="Znf_SWIM"/>
</dbReference>
<feature type="compositionally biased region" description="Low complexity" evidence="2">
    <location>
        <begin position="1"/>
        <end position="13"/>
    </location>
</feature>
<dbReference type="GO" id="GO:0016874">
    <property type="term" value="F:ligase activity"/>
    <property type="evidence" value="ECO:0007669"/>
    <property type="project" value="UniProtKB-KW"/>
</dbReference>
<dbReference type="PANTHER" id="PTHR21540:SF0">
    <property type="entry name" value="PHD FAMILY PROTEIN"/>
    <property type="match status" value="1"/>
</dbReference>
<dbReference type="STRING" id="694270.A0A395RX33"/>
<dbReference type="GO" id="GO:0061630">
    <property type="term" value="F:ubiquitin protein ligase activity"/>
    <property type="evidence" value="ECO:0007669"/>
    <property type="project" value="InterPro"/>
</dbReference>
<feature type="region of interest" description="Disordered" evidence="2">
    <location>
        <begin position="1"/>
        <end position="99"/>
    </location>
</feature>
<evidence type="ECO:0000259" key="4">
    <source>
        <dbReference type="PROSITE" id="PS50966"/>
    </source>
</evidence>
<dbReference type="GO" id="GO:0008270">
    <property type="term" value="F:zinc ion binding"/>
    <property type="evidence" value="ECO:0007669"/>
    <property type="project" value="UniProtKB-KW"/>
</dbReference>
<proteinExistence type="predicted"/>
<dbReference type="PROSITE" id="PS50966">
    <property type="entry name" value="ZF_SWIM"/>
    <property type="match status" value="1"/>
</dbReference>
<evidence type="ECO:0000256" key="2">
    <source>
        <dbReference type="SAM" id="MobiDB-lite"/>
    </source>
</evidence>
<dbReference type="InterPro" id="IPR001841">
    <property type="entry name" value="Znf_RING"/>
</dbReference>
<dbReference type="OrthoDB" id="2122982at2759"/>
<evidence type="ECO:0000313" key="6">
    <source>
        <dbReference type="Proteomes" id="UP000266234"/>
    </source>
</evidence>
<dbReference type="Pfam" id="PF13639">
    <property type="entry name" value="zf-RING_2"/>
    <property type="match status" value="1"/>
</dbReference>
<keyword evidence="1" id="KW-0479">Metal-binding</keyword>
<comment type="caution">
    <text evidence="5">The sequence shown here is derived from an EMBL/GenBank/DDBJ whole genome shotgun (WGS) entry which is preliminary data.</text>
</comment>
<evidence type="ECO:0000313" key="5">
    <source>
        <dbReference type="EMBL" id="RGP64402.1"/>
    </source>
</evidence>
<dbReference type="Proteomes" id="UP000266234">
    <property type="component" value="Unassembled WGS sequence"/>
</dbReference>
<accession>A0A395RX33</accession>
<feature type="domain" description="SWIM-type" evidence="4">
    <location>
        <begin position="143"/>
        <end position="176"/>
    </location>
</feature>
<feature type="domain" description="RING-type" evidence="3">
    <location>
        <begin position="222"/>
        <end position="271"/>
    </location>
</feature>
<dbReference type="PANTHER" id="PTHR21540">
    <property type="entry name" value="RING FINGER AND SWIM DOMAIN-CONTAINING PROTEIN 2"/>
    <property type="match status" value="1"/>
</dbReference>
<dbReference type="Pfam" id="PF04434">
    <property type="entry name" value="SWIM"/>
    <property type="match status" value="1"/>
</dbReference>
<dbReference type="Gene3D" id="3.30.40.10">
    <property type="entry name" value="Zinc/RING finger domain, C3HC4 (zinc finger)"/>
    <property type="match status" value="1"/>
</dbReference>
<keyword evidence="1" id="KW-0863">Zinc-finger</keyword>
<evidence type="ECO:0000259" key="3">
    <source>
        <dbReference type="PROSITE" id="PS50089"/>
    </source>
</evidence>
<dbReference type="CDD" id="cd16494">
    <property type="entry name" value="RING-CH-C4HC3_ZSWM2"/>
    <property type="match status" value="1"/>
</dbReference>
<name>A0A395RX33_9HYPO</name>
<reference evidence="5 6" key="1">
    <citation type="journal article" date="2018" name="PLoS Pathog.">
        <title>Evolution of structural diversity of trichothecenes, a family of toxins produced by plant pathogenic and entomopathogenic fungi.</title>
        <authorList>
            <person name="Proctor R.H."/>
            <person name="McCormick S.P."/>
            <person name="Kim H.S."/>
            <person name="Cardoza R.E."/>
            <person name="Stanley A.M."/>
            <person name="Lindo L."/>
            <person name="Kelly A."/>
            <person name="Brown D.W."/>
            <person name="Lee T."/>
            <person name="Vaughan M.M."/>
            <person name="Alexander N.J."/>
            <person name="Busman M."/>
            <person name="Gutierrez S."/>
        </authorList>
    </citation>
    <scope>NUCLEOTIDE SEQUENCE [LARGE SCALE GENOMIC DNA]</scope>
    <source>
        <strain evidence="5 6">NRRL 20695</strain>
    </source>
</reference>
<protein>
    <submittedName>
        <fullName evidence="5">E3 ubiquitin-ligase zswim2</fullName>
    </submittedName>
</protein>
<sequence>MSSRVLRSSVPRSDVVESLETSQKVSRTPAKKTPVAAQTPGIPTSPIHQLLTPPATNRKRKASQQVSEDASPQAQKKTPVKKQKKENEEKRERKFRASAPQSFQDIYNRAISQRFYVLNRTRCGTEACPEEEVEMTGSTGNIYTVHIGKQPRCTCPHNSRGGQQCKHILFVMSKVLHAPYNLTYQLALLSTELKSIFDAAPSISAVAEQGESDKRKPIEGDCPICYCELDGNKKESIVWCAAACGQNIHAECFKTWAKTKGAAHVTCPMCRSPWKGDDKLVASVQKNKGQMDEGYVNVADQLGVSRERDTSTYSRWLTYHQNGGQWPRGMHHR</sequence>
<gene>
    <name evidence="5" type="ORF">FLONG3_9589</name>
</gene>
<dbReference type="PROSITE" id="PS50089">
    <property type="entry name" value="ZF_RING_2"/>
    <property type="match status" value="1"/>
</dbReference>
<keyword evidence="6" id="KW-1185">Reference proteome</keyword>
<evidence type="ECO:0000256" key="1">
    <source>
        <dbReference type="PROSITE-ProRule" id="PRU00175"/>
    </source>
</evidence>
<keyword evidence="5" id="KW-0436">Ligase</keyword>